<evidence type="ECO:0000313" key="3">
    <source>
        <dbReference type="Proteomes" id="UP001295684"/>
    </source>
</evidence>
<gene>
    <name evidence="2" type="ORF">ECRASSUSDP1_LOCUS23370</name>
</gene>
<evidence type="ECO:0000313" key="2">
    <source>
        <dbReference type="EMBL" id="CAI2381904.1"/>
    </source>
</evidence>
<sequence>MEHEMPDEAQVPSELSGGRRNPTQSSVLPRSGMPSRGDREIDHHSSSYATPSGSSNTHPRSQYYEKSLHAASKRGATKRRRKTDEDIIKETMRNKDRLLLYLDRTNWVFQGEYFDHSVDLSLHFKE</sequence>
<feature type="region of interest" description="Disordered" evidence="1">
    <location>
        <begin position="1"/>
        <end position="86"/>
    </location>
</feature>
<keyword evidence="3" id="KW-1185">Reference proteome</keyword>
<dbReference type="AlphaFoldDB" id="A0AAD2D5H4"/>
<reference evidence="2" key="1">
    <citation type="submission" date="2023-07" db="EMBL/GenBank/DDBJ databases">
        <authorList>
            <consortium name="AG Swart"/>
            <person name="Singh M."/>
            <person name="Singh A."/>
            <person name="Seah K."/>
            <person name="Emmerich C."/>
        </authorList>
    </citation>
    <scope>NUCLEOTIDE SEQUENCE</scope>
    <source>
        <strain evidence="2">DP1</strain>
    </source>
</reference>
<feature type="compositionally biased region" description="Basic residues" evidence="1">
    <location>
        <begin position="71"/>
        <end position="81"/>
    </location>
</feature>
<protein>
    <submittedName>
        <fullName evidence="2">Uncharacterized protein</fullName>
    </submittedName>
</protein>
<feature type="compositionally biased region" description="Basic and acidic residues" evidence="1">
    <location>
        <begin position="36"/>
        <end position="45"/>
    </location>
</feature>
<evidence type="ECO:0000256" key="1">
    <source>
        <dbReference type="SAM" id="MobiDB-lite"/>
    </source>
</evidence>
<comment type="caution">
    <text evidence="2">The sequence shown here is derived from an EMBL/GenBank/DDBJ whole genome shotgun (WGS) entry which is preliminary data.</text>
</comment>
<dbReference type="EMBL" id="CAMPGE010024035">
    <property type="protein sequence ID" value="CAI2381904.1"/>
    <property type="molecule type" value="Genomic_DNA"/>
</dbReference>
<dbReference type="Proteomes" id="UP001295684">
    <property type="component" value="Unassembled WGS sequence"/>
</dbReference>
<organism evidence="2 3">
    <name type="scientific">Euplotes crassus</name>
    <dbReference type="NCBI Taxonomy" id="5936"/>
    <lineage>
        <taxon>Eukaryota</taxon>
        <taxon>Sar</taxon>
        <taxon>Alveolata</taxon>
        <taxon>Ciliophora</taxon>
        <taxon>Intramacronucleata</taxon>
        <taxon>Spirotrichea</taxon>
        <taxon>Hypotrichia</taxon>
        <taxon>Euplotida</taxon>
        <taxon>Euplotidae</taxon>
        <taxon>Moneuplotes</taxon>
    </lineage>
</organism>
<proteinExistence type="predicted"/>
<accession>A0AAD2D5H4</accession>
<feature type="compositionally biased region" description="Polar residues" evidence="1">
    <location>
        <begin position="46"/>
        <end position="60"/>
    </location>
</feature>
<name>A0AAD2D5H4_EUPCR</name>